<evidence type="ECO:0000313" key="1">
    <source>
        <dbReference type="EMBL" id="SCG86853.1"/>
    </source>
</evidence>
<organism evidence="1 2">
    <name type="scientific">Methanobacterium congolense</name>
    <dbReference type="NCBI Taxonomy" id="118062"/>
    <lineage>
        <taxon>Archaea</taxon>
        <taxon>Methanobacteriati</taxon>
        <taxon>Methanobacteriota</taxon>
        <taxon>Methanomada group</taxon>
        <taxon>Methanobacteria</taxon>
        <taxon>Methanobacteriales</taxon>
        <taxon>Methanobacteriaceae</taxon>
        <taxon>Methanobacterium</taxon>
    </lineage>
</organism>
<evidence type="ECO:0000313" key="2">
    <source>
        <dbReference type="Proteomes" id="UP000094707"/>
    </source>
</evidence>
<gene>
    <name evidence="1" type="ORF">MCBB_2315</name>
</gene>
<sequence length="77" mass="8662">MVLNQYTLIEAALKKIKKITIATVTPLIRYIPFLVMISTGDIQLITSGESTKVWNNNPMKIREIQHGKTPNSGYTTN</sequence>
<keyword evidence="2" id="KW-1185">Reference proteome</keyword>
<dbReference type="KEGG" id="mcub:MCBB_2315"/>
<proteinExistence type="predicted"/>
<dbReference type="EMBL" id="LT607756">
    <property type="protein sequence ID" value="SCG86853.1"/>
    <property type="molecule type" value="Genomic_DNA"/>
</dbReference>
<accession>A0A1D3L5F4</accession>
<name>A0A1D3L5F4_9EURY</name>
<protein>
    <submittedName>
        <fullName evidence="1">Uncharacterized protein</fullName>
    </submittedName>
</protein>
<dbReference type="AlphaFoldDB" id="A0A1D3L5F4"/>
<reference evidence="1 2" key="1">
    <citation type="submission" date="2016-08" db="EMBL/GenBank/DDBJ databases">
        <authorList>
            <person name="Seilhamer J.J."/>
        </authorList>
    </citation>
    <scope>NUCLEOTIDE SEQUENCE [LARGE SCALE GENOMIC DNA]</scope>
    <source>
        <strain evidence="1">Buetzberg</strain>
    </source>
</reference>
<dbReference type="Proteomes" id="UP000094707">
    <property type="component" value="Chromosome I"/>
</dbReference>